<dbReference type="RefSeq" id="WP_186487724.1">
    <property type="nucleotide sequence ID" value="NZ_JACOGI010000001.1"/>
</dbReference>
<comment type="caution">
    <text evidence="2">The sequence shown here is derived from an EMBL/GenBank/DDBJ whole genome shotgun (WGS) entry which is preliminary data.</text>
</comment>
<feature type="transmembrane region" description="Helical" evidence="1">
    <location>
        <begin position="170"/>
        <end position="193"/>
    </location>
</feature>
<keyword evidence="1" id="KW-0812">Transmembrane</keyword>
<evidence type="ECO:0000313" key="3">
    <source>
        <dbReference type="Proteomes" id="UP000597668"/>
    </source>
</evidence>
<keyword evidence="1" id="KW-0472">Membrane</keyword>
<dbReference type="Pfam" id="PF06541">
    <property type="entry name" value="ABC_trans_CmpB"/>
    <property type="match status" value="1"/>
</dbReference>
<name>A0A8J6LYT8_9FIRM</name>
<proteinExistence type="predicted"/>
<organism evidence="2 3">
    <name type="scientific">Neobittarella massiliensis</name>
    <name type="common">ex Bilen et al. 2018</name>
    <dbReference type="NCBI Taxonomy" id="2041842"/>
    <lineage>
        <taxon>Bacteria</taxon>
        <taxon>Bacillati</taxon>
        <taxon>Bacillota</taxon>
        <taxon>Clostridia</taxon>
        <taxon>Eubacteriales</taxon>
        <taxon>Oscillospiraceae</taxon>
        <taxon>Neobittarella (ex Bilen et al. 2018)</taxon>
    </lineage>
</organism>
<feature type="transmembrane region" description="Helical" evidence="1">
    <location>
        <begin position="139"/>
        <end position="158"/>
    </location>
</feature>
<keyword evidence="1" id="KW-1133">Transmembrane helix</keyword>
<feature type="transmembrane region" description="Helical" evidence="1">
    <location>
        <begin position="64"/>
        <end position="86"/>
    </location>
</feature>
<dbReference type="EMBL" id="JACOGI010000001">
    <property type="protein sequence ID" value="MBC3515868.1"/>
    <property type="molecule type" value="Genomic_DNA"/>
</dbReference>
<evidence type="ECO:0000313" key="2">
    <source>
        <dbReference type="EMBL" id="MBC3515868.1"/>
    </source>
</evidence>
<feature type="transmembrane region" description="Helical" evidence="1">
    <location>
        <begin position="92"/>
        <end position="118"/>
    </location>
</feature>
<reference evidence="2" key="1">
    <citation type="submission" date="2020-08" db="EMBL/GenBank/DDBJ databases">
        <authorList>
            <person name="Liu C."/>
            <person name="Sun Q."/>
        </authorList>
    </citation>
    <scope>NUCLEOTIDE SEQUENCE</scope>
    <source>
        <strain evidence="2">NSJ-65</strain>
    </source>
</reference>
<evidence type="ECO:0000256" key="1">
    <source>
        <dbReference type="SAM" id="Phobius"/>
    </source>
</evidence>
<protein>
    <submittedName>
        <fullName evidence="2">Putative ABC transporter permease</fullName>
    </submittedName>
</protein>
<dbReference type="AlphaFoldDB" id="A0A8J6LYT8"/>
<dbReference type="Proteomes" id="UP000597668">
    <property type="component" value="Unassembled WGS sequence"/>
</dbReference>
<accession>A0A8J6LYT8</accession>
<keyword evidence="3" id="KW-1185">Reference proteome</keyword>
<dbReference type="InterPro" id="IPR010540">
    <property type="entry name" value="CmpB_TMEM229"/>
</dbReference>
<gene>
    <name evidence="2" type="ORF">H8K20_05600</name>
</gene>
<feature type="transmembrane region" description="Helical" evidence="1">
    <location>
        <begin position="31"/>
        <end position="52"/>
    </location>
</feature>
<sequence>MQASSAPIDGQTQQKAAAARRHPGAPSLYQLFWIFVIASILGYVVEMLFYFVRHGSFESRQGLLYGPFSQIYGLGAAALSAILGRFERCHNLVIFGVSAVFGAVFEFVCSLVQELVFGSVSWDYTGSPLNLGGRTNIKYAIFWGLLGLVFLRAIYPWFCDLIRHIPTRWAVPLTSVVAVFLAVDMALSAAAVWRSGQRRQGVAPEGGFAVFLDQTYPDDYLKEVYPNMKFI</sequence>